<keyword evidence="5" id="KW-0680">Restriction system</keyword>
<dbReference type="PRINTS" id="PR00506">
    <property type="entry name" value="D21N6MTFRASE"/>
</dbReference>
<dbReference type="GO" id="GO:0008170">
    <property type="term" value="F:N-methyltransferase activity"/>
    <property type="evidence" value="ECO:0007669"/>
    <property type="project" value="InterPro"/>
</dbReference>
<name>A0A1I4QPC3_9BACI</name>
<protein>
    <submittedName>
        <fullName evidence="7">Site-specific DNA-methyltransferase (Adenine-specific)</fullName>
    </submittedName>
</protein>
<dbReference type="SUPFAM" id="SSF53335">
    <property type="entry name" value="S-adenosyl-L-methionine-dependent methyltransferases"/>
    <property type="match status" value="1"/>
</dbReference>
<comment type="similarity">
    <text evidence="1">Belongs to the N(4)/N(6)-methyltransferase family.</text>
</comment>
<dbReference type="PROSITE" id="PS00092">
    <property type="entry name" value="N6_MTASE"/>
    <property type="match status" value="1"/>
</dbReference>
<dbReference type="RefSeq" id="WP_090928850.1">
    <property type="nucleotide sequence ID" value="NZ_FOTY01000046.1"/>
</dbReference>
<dbReference type="OrthoDB" id="9800801at2"/>
<dbReference type="InterPro" id="IPR002941">
    <property type="entry name" value="DNA_methylase_N4/N6"/>
</dbReference>
<dbReference type="InterPro" id="IPR029063">
    <property type="entry name" value="SAM-dependent_MTases_sf"/>
</dbReference>
<dbReference type="Proteomes" id="UP000199668">
    <property type="component" value="Unassembled WGS sequence"/>
</dbReference>
<keyword evidence="3 7" id="KW-0808">Transferase</keyword>
<accession>A0A1I4QPC3</accession>
<dbReference type="Pfam" id="PF01555">
    <property type="entry name" value="N6_N4_Mtase"/>
    <property type="match status" value="1"/>
</dbReference>
<evidence type="ECO:0000313" key="8">
    <source>
        <dbReference type="Proteomes" id="UP000199668"/>
    </source>
</evidence>
<dbReference type="Gene3D" id="3.40.50.150">
    <property type="entry name" value="Vaccinia Virus protein VP39"/>
    <property type="match status" value="1"/>
</dbReference>
<keyword evidence="4" id="KW-0949">S-adenosyl-L-methionine</keyword>
<dbReference type="GO" id="GO:0009307">
    <property type="term" value="P:DNA restriction-modification system"/>
    <property type="evidence" value="ECO:0007669"/>
    <property type="project" value="UniProtKB-KW"/>
</dbReference>
<dbReference type="AlphaFoldDB" id="A0A1I4QPC3"/>
<keyword evidence="8" id="KW-1185">Reference proteome</keyword>
<evidence type="ECO:0000256" key="3">
    <source>
        <dbReference type="ARBA" id="ARBA00022679"/>
    </source>
</evidence>
<evidence type="ECO:0000256" key="5">
    <source>
        <dbReference type="ARBA" id="ARBA00022747"/>
    </source>
</evidence>
<gene>
    <name evidence="7" type="ORF">SAMN04488054_14615</name>
</gene>
<keyword evidence="2 7" id="KW-0489">Methyltransferase</keyword>
<dbReference type="GO" id="GO:0032259">
    <property type="term" value="P:methylation"/>
    <property type="evidence" value="ECO:0007669"/>
    <property type="project" value="UniProtKB-KW"/>
</dbReference>
<dbReference type="STRING" id="266892.SAMN04488054_14615"/>
<evidence type="ECO:0000256" key="1">
    <source>
        <dbReference type="ARBA" id="ARBA00006594"/>
    </source>
</evidence>
<dbReference type="GO" id="GO:0003677">
    <property type="term" value="F:DNA binding"/>
    <property type="evidence" value="ECO:0007669"/>
    <property type="project" value="InterPro"/>
</dbReference>
<reference evidence="7 8" key="1">
    <citation type="submission" date="2016-10" db="EMBL/GenBank/DDBJ databases">
        <authorList>
            <person name="de Groot N.N."/>
        </authorList>
    </citation>
    <scope>NUCLEOTIDE SEQUENCE [LARGE SCALE GENOMIC DNA]</scope>
    <source>
        <strain evidence="7 8">CGMCC 1.6134</strain>
    </source>
</reference>
<evidence type="ECO:0000256" key="4">
    <source>
        <dbReference type="ARBA" id="ARBA00022691"/>
    </source>
</evidence>
<evidence type="ECO:0000259" key="6">
    <source>
        <dbReference type="Pfam" id="PF01555"/>
    </source>
</evidence>
<dbReference type="EMBL" id="FOTY01000046">
    <property type="protein sequence ID" value="SFM41887.1"/>
    <property type="molecule type" value="Genomic_DNA"/>
</dbReference>
<dbReference type="InterPro" id="IPR002052">
    <property type="entry name" value="DNA_methylase_N6_adenine_CS"/>
</dbReference>
<organism evidence="7 8">
    <name type="scientific">Salibacterium qingdaonense</name>
    <dbReference type="NCBI Taxonomy" id="266892"/>
    <lineage>
        <taxon>Bacteria</taxon>
        <taxon>Bacillati</taxon>
        <taxon>Bacillota</taxon>
        <taxon>Bacilli</taxon>
        <taxon>Bacillales</taxon>
        <taxon>Bacillaceae</taxon>
    </lineage>
</organism>
<feature type="domain" description="DNA methylase N-4/N-6" evidence="6">
    <location>
        <begin position="130"/>
        <end position="340"/>
    </location>
</feature>
<sequence length="392" mass="46013">MFNNRFFSVLNITNNHELKLFAKNTKIPLKKLKYYNEEYKIPHKEDLNKILESTGLKELEFKIKMGLIDYRTADLLSEKATEITNLIDKENSSNSRITHDNLSPSLTTQFGELYNKDCNQLMRTLPPNSVDMIFADPPFNLNKVYDSGMNDELTKEEYLRWTEEWVLNSINLLKEGGTFFVWNLPKWNTYISSILDKYLNLKHWIAVDIKYRLPIKKRLYPSHYSLLYYTKGEKPNTFNEQRLPLEVCRHCGGEQKDYGGYKSKLNPNGINLSDVWTDIPPVRHKKYKTRGSNELSLKLLERVISLATNEGDVVFDPFGGSGSTYIASEILNRQWIGTEVGPVDSIIKRFEDIEEQRDYIFNKVQANKNTLFTQETRNKRRENRFWLPEDFN</sequence>
<proteinExistence type="inferred from homology"/>
<evidence type="ECO:0000313" key="7">
    <source>
        <dbReference type="EMBL" id="SFM41887.1"/>
    </source>
</evidence>
<evidence type="ECO:0000256" key="2">
    <source>
        <dbReference type="ARBA" id="ARBA00022603"/>
    </source>
</evidence>
<dbReference type="InterPro" id="IPR002295">
    <property type="entry name" value="N4/N6-MTase_EcoPI_Mod-like"/>
</dbReference>